<feature type="transmembrane region" description="Helical" evidence="9">
    <location>
        <begin position="6"/>
        <end position="24"/>
    </location>
</feature>
<protein>
    <submittedName>
        <fullName evidence="10">Uncharacterized protein</fullName>
    </submittedName>
</protein>
<accession>A0AAE2BUM1</accession>
<reference evidence="10" key="2">
    <citation type="journal article" date="2024" name="Plant">
        <title>Genomic evolution and insights into agronomic trait innovations of Sesamum species.</title>
        <authorList>
            <person name="Miao H."/>
            <person name="Wang L."/>
            <person name="Qu L."/>
            <person name="Liu H."/>
            <person name="Sun Y."/>
            <person name="Le M."/>
            <person name="Wang Q."/>
            <person name="Wei S."/>
            <person name="Zheng Y."/>
            <person name="Lin W."/>
            <person name="Duan Y."/>
            <person name="Cao H."/>
            <person name="Xiong S."/>
            <person name="Wang X."/>
            <person name="Wei L."/>
            <person name="Li C."/>
            <person name="Ma Q."/>
            <person name="Ju M."/>
            <person name="Zhao R."/>
            <person name="Li G."/>
            <person name="Mu C."/>
            <person name="Tian Q."/>
            <person name="Mei H."/>
            <person name="Zhang T."/>
            <person name="Gao T."/>
            <person name="Zhang H."/>
        </authorList>
    </citation>
    <scope>NUCLEOTIDE SEQUENCE</scope>
    <source>
        <strain evidence="10">K16</strain>
    </source>
</reference>
<organism evidence="10 11">
    <name type="scientific">Sesamum angolense</name>
    <dbReference type="NCBI Taxonomy" id="2727404"/>
    <lineage>
        <taxon>Eukaryota</taxon>
        <taxon>Viridiplantae</taxon>
        <taxon>Streptophyta</taxon>
        <taxon>Embryophyta</taxon>
        <taxon>Tracheophyta</taxon>
        <taxon>Spermatophyta</taxon>
        <taxon>Magnoliopsida</taxon>
        <taxon>eudicotyledons</taxon>
        <taxon>Gunneridae</taxon>
        <taxon>Pentapetalae</taxon>
        <taxon>asterids</taxon>
        <taxon>lamiids</taxon>
        <taxon>Lamiales</taxon>
        <taxon>Pedaliaceae</taxon>
        <taxon>Sesamum</taxon>
    </lineage>
</organism>
<evidence type="ECO:0000256" key="8">
    <source>
        <dbReference type="SAM" id="MobiDB-lite"/>
    </source>
</evidence>
<evidence type="ECO:0000256" key="5">
    <source>
        <dbReference type="ARBA" id="ARBA00022782"/>
    </source>
</evidence>
<evidence type="ECO:0000313" key="10">
    <source>
        <dbReference type="EMBL" id="KAK4398331.1"/>
    </source>
</evidence>
<dbReference type="PANTHER" id="PTHR36016">
    <property type="entry name" value="CLAVATA3/ESR (CLE)-RELATED PROTEIN 7"/>
    <property type="match status" value="1"/>
</dbReference>
<dbReference type="EMBL" id="JACGWL010000007">
    <property type="protein sequence ID" value="KAK4398331.1"/>
    <property type="molecule type" value="Genomic_DNA"/>
</dbReference>
<evidence type="ECO:0000256" key="9">
    <source>
        <dbReference type="SAM" id="Phobius"/>
    </source>
</evidence>
<keyword evidence="5" id="KW-0221">Differentiation</keyword>
<evidence type="ECO:0000256" key="4">
    <source>
        <dbReference type="ARBA" id="ARBA00022729"/>
    </source>
</evidence>
<comment type="similarity">
    <text evidence="2">Belongs to the CLV3/ESR signal peptide family.</text>
</comment>
<evidence type="ECO:0000256" key="1">
    <source>
        <dbReference type="ARBA" id="ARBA00004239"/>
    </source>
</evidence>
<dbReference type="InterPro" id="IPR039617">
    <property type="entry name" value="CLAVATA3-CLE"/>
</dbReference>
<keyword evidence="9" id="KW-0812">Transmembrane</keyword>
<dbReference type="Proteomes" id="UP001289374">
    <property type="component" value="Unassembled WGS sequence"/>
</dbReference>
<reference evidence="10" key="1">
    <citation type="submission" date="2020-06" db="EMBL/GenBank/DDBJ databases">
        <authorList>
            <person name="Li T."/>
            <person name="Hu X."/>
            <person name="Zhang T."/>
            <person name="Song X."/>
            <person name="Zhang H."/>
            <person name="Dai N."/>
            <person name="Sheng W."/>
            <person name="Hou X."/>
            <person name="Wei L."/>
        </authorList>
    </citation>
    <scope>NUCLEOTIDE SEQUENCE</scope>
    <source>
        <strain evidence="10">K16</strain>
        <tissue evidence="10">Leaf</tissue>
    </source>
</reference>
<gene>
    <name evidence="10" type="ORF">Sango_1308600</name>
</gene>
<evidence type="ECO:0000256" key="6">
    <source>
        <dbReference type="ARBA" id="ARBA00023180"/>
    </source>
</evidence>
<keyword evidence="3" id="KW-0964">Secreted</keyword>
<dbReference type="PANTHER" id="PTHR36016:SF8">
    <property type="match status" value="1"/>
</dbReference>
<comment type="caution">
    <text evidence="10">The sequence shown here is derived from an EMBL/GenBank/DDBJ whole genome shotgun (WGS) entry which is preliminary data.</text>
</comment>
<proteinExistence type="inferred from homology"/>
<keyword evidence="11" id="KW-1185">Reference proteome</keyword>
<keyword evidence="9" id="KW-1133">Transmembrane helix</keyword>
<name>A0AAE2BUM1_9LAMI</name>
<evidence type="ECO:0000256" key="2">
    <source>
        <dbReference type="ARBA" id="ARBA00005416"/>
    </source>
</evidence>
<keyword evidence="7" id="KW-0379">Hydroxylation</keyword>
<keyword evidence="9" id="KW-0472">Membrane</keyword>
<evidence type="ECO:0000313" key="11">
    <source>
        <dbReference type="Proteomes" id="UP001289374"/>
    </source>
</evidence>
<dbReference type="GO" id="GO:0030154">
    <property type="term" value="P:cell differentiation"/>
    <property type="evidence" value="ECO:0007669"/>
    <property type="project" value="UniProtKB-KW"/>
</dbReference>
<evidence type="ECO:0000256" key="7">
    <source>
        <dbReference type="ARBA" id="ARBA00023278"/>
    </source>
</evidence>
<comment type="subcellular location">
    <subcellularLocation>
        <location evidence="1">Secreted</location>
        <location evidence="1">Extracellular space</location>
    </subcellularLocation>
</comment>
<dbReference type="AlphaFoldDB" id="A0AAE2BUM1"/>
<keyword evidence="6" id="KW-0325">Glycoprotein</keyword>
<keyword evidence="4" id="KW-0732">Signal</keyword>
<dbReference type="GO" id="GO:0005576">
    <property type="term" value="C:extracellular region"/>
    <property type="evidence" value="ECO:0007669"/>
    <property type="project" value="UniProtKB-SubCell"/>
</dbReference>
<evidence type="ECO:0000256" key="3">
    <source>
        <dbReference type="ARBA" id="ARBA00022525"/>
    </source>
</evidence>
<sequence length="93" mass="10258">MATSALRLTIVLILSMIVFSTYTMSSNARSTRGFLSEPGPARSPRLMLRESGFSEVMLEYYRRRAIMLDAGTMRVAPGGPDPQHHSKSPVAMP</sequence>
<feature type="region of interest" description="Disordered" evidence="8">
    <location>
        <begin position="74"/>
        <end position="93"/>
    </location>
</feature>